<evidence type="ECO:0000256" key="3">
    <source>
        <dbReference type="ARBA" id="ARBA00022692"/>
    </source>
</evidence>
<comment type="similarity">
    <text evidence="2">Belongs to the TMEM86 family.</text>
</comment>
<evidence type="ECO:0000313" key="7">
    <source>
        <dbReference type="EMBL" id="SEA14327.1"/>
    </source>
</evidence>
<feature type="transmembrane region" description="Helical" evidence="6">
    <location>
        <begin position="69"/>
        <end position="87"/>
    </location>
</feature>
<dbReference type="Pfam" id="PF07947">
    <property type="entry name" value="YhhN"/>
    <property type="match status" value="1"/>
</dbReference>
<evidence type="ECO:0000256" key="2">
    <source>
        <dbReference type="ARBA" id="ARBA00007375"/>
    </source>
</evidence>
<feature type="transmembrane region" description="Helical" evidence="6">
    <location>
        <begin position="177"/>
        <end position="196"/>
    </location>
</feature>
<protein>
    <submittedName>
        <fullName evidence="7">Uncharacterized membrane protein YhhN</fullName>
    </submittedName>
</protein>
<evidence type="ECO:0000256" key="1">
    <source>
        <dbReference type="ARBA" id="ARBA00004141"/>
    </source>
</evidence>
<feature type="transmembrane region" description="Helical" evidence="6">
    <location>
        <begin position="202"/>
        <end position="224"/>
    </location>
</feature>
<gene>
    <name evidence="7" type="ORF">SAMN05216562_1949</name>
</gene>
<dbReference type="Proteomes" id="UP000198658">
    <property type="component" value="Unassembled WGS sequence"/>
</dbReference>
<feature type="transmembrane region" description="Helical" evidence="6">
    <location>
        <begin position="40"/>
        <end position="60"/>
    </location>
</feature>
<accession>A0A1H3YSD8</accession>
<dbReference type="OrthoDB" id="5592477at2"/>
<keyword evidence="8" id="KW-1185">Reference proteome</keyword>
<evidence type="ECO:0000256" key="4">
    <source>
        <dbReference type="ARBA" id="ARBA00022989"/>
    </source>
</evidence>
<reference evidence="8" key="1">
    <citation type="submission" date="2016-10" db="EMBL/GenBank/DDBJ databases">
        <authorList>
            <person name="Varghese N."/>
            <person name="Submissions S."/>
        </authorList>
    </citation>
    <scope>NUCLEOTIDE SEQUENCE [LARGE SCALE GENOMIC DNA]</scope>
    <source>
        <strain evidence="8">CGMCC 1.10657</strain>
    </source>
</reference>
<keyword evidence="5 6" id="KW-0472">Membrane</keyword>
<feature type="transmembrane region" description="Helical" evidence="6">
    <location>
        <begin position="16"/>
        <end position="34"/>
    </location>
</feature>
<evidence type="ECO:0000256" key="6">
    <source>
        <dbReference type="SAM" id="Phobius"/>
    </source>
</evidence>
<dbReference type="RefSeq" id="WP_091387679.1">
    <property type="nucleotide sequence ID" value="NZ_FNQO01000002.1"/>
</dbReference>
<dbReference type="GO" id="GO:0016020">
    <property type="term" value="C:membrane"/>
    <property type="evidence" value="ECO:0007669"/>
    <property type="project" value="UniProtKB-SubCell"/>
</dbReference>
<dbReference type="STRING" id="658218.SAMN05216562_1949"/>
<dbReference type="GO" id="GO:0016787">
    <property type="term" value="F:hydrolase activity"/>
    <property type="evidence" value="ECO:0007669"/>
    <property type="project" value="TreeGrafter"/>
</dbReference>
<dbReference type="EMBL" id="FNQO01000002">
    <property type="protein sequence ID" value="SEA14327.1"/>
    <property type="molecule type" value="Genomic_DNA"/>
</dbReference>
<feature type="transmembrane region" description="Helical" evidence="6">
    <location>
        <begin position="93"/>
        <end position="115"/>
    </location>
</feature>
<dbReference type="InterPro" id="IPR012506">
    <property type="entry name" value="TMEM86B-like"/>
</dbReference>
<dbReference type="PANTHER" id="PTHR31885:SF6">
    <property type="entry name" value="GH04784P"/>
    <property type="match status" value="1"/>
</dbReference>
<proteinExistence type="inferred from homology"/>
<dbReference type="PANTHER" id="PTHR31885">
    <property type="entry name" value="GH04784P"/>
    <property type="match status" value="1"/>
</dbReference>
<sequence>MHITSSNDSAAPLHRAGLRLPLAFVAAAVVYMTLDASGLRGPWMASLKIVPIAMLALLALRDLSGLTRTLTLVALSFSALGDVLLALEFHNQFVFGLGAFLLAQLTYAGNFLRGAARLNDWRSKRTLLRALPVLAAALLLAQLLLPAAGELAPAVLVYLLAIVAMALSAAAHRGDSALLFAGAVTFMASDTLIALNKFIAPLPLAGTAIMLTYYAAQLALLYGIGRARA</sequence>
<name>A0A1H3YSD8_9GAMM</name>
<keyword evidence="4 6" id="KW-1133">Transmembrane helix</keyword>
<feature type="transmembrane region" description="Helical" evidence="6">
    <location>
        <begin position="151"/>
        <end position="170"/>
    </location>
</feature>
<dbReference type="AlphaFoldDB" id="A0A1H3YSD8"/>
<evidence type="ECO:0000313" key="8">
    <source>
        <dbReference type="Proteomes" id="UP000198658"/>
    </source>
</evidence>
<organism evidence="7 8">
    <name type="scientific">Microbulbifer marinus</name>
    <dbReference type="NCBI Taxonomy" id="658218"/>
    <lineage>
        <taxon>Bacteria</taxon>
        <taxon>Pseudomonadati</taxon>
        <taxon>Pseudomonadota</taxon>
        <taxon>Gammaproteobacteria</taxon>
        <taxon>Cellvibrionales</taxon>
        <taxon>Microbulbiferaceae</taxon>
        <taxon>Microbulbifer</taxon>
    </lineage>
</organism>
<comment type="subcellular location">
    <subcellularLocation>
        <location evidence="1">Membrane</location>
        <topology evidence="1">Multi-pass membrane protein</topology>
    </subcellularLocation>
</comment>
<feature type="transmembrane region" description="Helical" evidence="6">
    <location>
        <begin position="127"/>
        <end position="145"/>
    </location>
</feature>
<keyword evidence="3 6" id="KW-0812">Transmembrane</keyword>
<evidence type="ECO:0000256" key="5">
    <source>
        <dbReference type="ARBA" id="ARBA00023136"/>
    </source>
</evidence>